<keyword evidence="5" id="KW-0507">mRNA processing</keyword>
<keyword evidence="6" id="KW-0508">mRNA splicing</keyword>
<dbReference type="PANTHER" id="PTHR31077:SF1">
    <property type="entry name" value="U4_U6.U5 SMALL NUCLEAR RIBONUCLEOPROTEIN 27 KDA PROTEIN"/>
    <property type="match status" value="1"/>
</dbReference>
<comment type="similarity">
    <text evidence="3">Belongs to the SNUT3 family.</text>
</comment>
<dbReference type="GO" id="GO:0008380">
    <property type="term" value="P:RNA splicing"/>
    <property type="evidence" value="ECO:0007669"/>
    <property type="project" value="UniProtKB-KW"/>
</dbReference>
<evidence type="ECO:0000256" key="5">
    <source>
        <dbReference type="ARBA" id="ARBA00022664"/>
    </source>
</evidence>
<dbReference type="InterPro" id="IPR013957">
    <property type="entry name" value="SNRNP27"/>
</dbReference>
<feature type="compositionally biased region" description="Basic and acidic residues" evidence="8">
    <location>
        <begin position="190"/>
        <end position="230"/>
    </location>
</feature>
<keyword evidence="7" id="KW-0539">Nucleus</keyword>
<keyword evidence="11" id="KW-1185">Reference proteome</keyword>
<dbReference type="AlphaFoldDB" id="A0AAN6X3J0"/>
<protein>
    <recommendedName>
        <fullName evidence="9">U4/U6.U5 small nuclear ribonucleoprotein 27kDa protein domain-containing protein</fullName>
    </recommendedName>
</protein>
<proteinExistence type="inferred from homology"/>
<evidence type="ECO:0000256" key="1">
    <source>
        <dbReference type="ARBA" id="ARBA00003632"/>
    </source>
</evidence>
<dbReference type="PANTHER" id="PTHR31077">
    <property type="entry name" value="U4/U6.U5 SMALL NUCLEAR RIBONUCLEOPROTEIN 27 KDA PROTEIN"/>
    <property type="match status" value="1"/>
</dbReference>
<comment type="function">
    <text evidence="1">May play a role in mRNA splicing.</text>
</comment>
<evidence type="ECO:0000256" key="3">
    <source>
        <dbReference type="ARBA" id="ARBA00008218"/>
    </source>
</evidence>
<feature type="region of interest" description="Disordered" evidence="8">
    <location>
        <begin position="1"/>
        <end position="241"/>
    </location>
</feature>
<feature type="compositionally biased region" description="Basic and acidic residues" evidence="8">
    <location>
        <begin position="148"/>
        <end position="168"/>
    </location>
</feature>
<gene>
    <name evidence="10" type="ORF">QBC35DRAFT_482259</name>
</gene>
<evidence type="ECO:0000256" key="4">
    <source>
        <dbReference type="ARBA" id="ARBA00011825"/>
    </source>
</evidence>
<evidence type="ECO:0000256" key="2">
    <source>
        <dbReference type="ARBA" id="ARBA00004123"/>
    </source>
</evidence>
<feature type="compositionally biased region" description="Basic and acidic residues" evidence="8">
    <location>
        <begin position="14"/>
        <end position="138"/>
    </location>
</feature>
<evidence type="ECO:0000259" key="9">
    <source>
        <dbReference type="Pfam" id="PF08648"/>
    </source>
</evidence>
<dbReference type="GO" id="GO:0006397">
    <property type="term" value="P:mRNA processing"/>
    <property type="evidence" value="ECO:0007669"/>
    <property type="project" value="UniProtKB-KW"/>
</dbReference>
<evidence type="ECO:0000313" key="11">
    <source>
        <dbReference type="Proteomes" id="UP001302126"/>
    </source>
</evidence>
<evidence type="ECO:0000256" key="7">
    <source>
        <dbReference type="ARBA" id="ARBA00023242"/>
    </source>
</evidence>
<dbReference type="Proteomes" id="UP001302126">
    <property type="component" value="Unassembled WGS sequence"/>
</dbReference>
<name>A0AAN6X3J0_9PEZI</name>
<evidence type="ECO:0000313" key="10">
    <source>
        <dbReference type="EMBL" id="KAK4192971.1"/>
    </source>
</evidence>
<dbReference type="GO" id="GO:0071011">
    <property type="term" value="C:precatalytic spliceosome"/>
    <property type="evidence" value="ECO:0007669"/>
    <property type="project" value="TreeGrafter"/>
</dbReference>
<feature type="domain" description="U4/U6.U5 small nuclear ribonucleoprotein 27kDa protein" evidence="9">
    <location>
        <begin position="250"/>
        <end position="300"/>
    </location>
</feature>
<comment type="subcellular location">
    <subcellularLocation>
        <location evidence="2">Nucleus</location>
    </subcellularLocation>
</comment>
<sequence>MSDRRGGGGYSSRRGGDRSHHDNRDRHRDRDYDRGHDRRKDRDGDQDRRSRDHGRDRDREKDRDHTRYRSRSRDREGRDRRRSRSPRESDRRDGRDRDYRRRDDGRTDTRDRTEKKEDPKRLEREVVVEKPVRDEGPPPRRPRVPSPRRSESPNRGFDREIGEKDTHLPTRSKPSTNVSTPTAPVSFKVKGRDGSHGPERPISRGARSDNQDDRMDQDDEHHPSRTRFDADPMDEDEEDDVVVEDDGLGDMAAMMGFGGFGSTKGKKVLGNNVGAVKKEKKTEYRQYMNRVGGFNRPLSPPR</sequence>
<reference evidence="10" key="2">
    <citation type="submission" date="2023-05" db="EMBL/GenBank/DDBJ databases">
        <authorList>
            <consortium name="Lawrence Berkeley National Laboratory"/>
            <person name="Steindorff A."/>
            <person name="Hensen N."/>
            <person name="Bonometti L."/>
            <person name="Westerberg I."/>
            <person name="Brannstrom I.O."/>
            <person name="Guillou S."/>
            <person name="Cros-Aarteil S."/>
            <person name="Calhoun S."/>
            <person name="Haridas S."/>
            <person name="Kuo A."/>
            <person name="Mondo S."/>
            <person name="Pangilinan J."/>
            <person name="Riley R."/>
            <person name="Labutti K."/>
            <person name="Andreopoulos B."/>
            <person name="Lipzen A."/>
            <person name="Chen C."/>
            <person name="Yanf M."/>
            <person name="Daum C."/>
            <person name="Ng V."/>
            <person name="Clum A."/>
            <person name="Ohm R."/>
            <person name="Martin F."/>
            <person name="Silar P."/>
            <person name="Natvig D."/>
            <person name="Lalanne C."/>
            <person name="Gautier V."/>
            <person name="Ament-Velasquez S.L."/>
            <person name="Kruys A."/>
            <person name="Hutchinson M.I."/>
            <person name="Powell A.J."/>
            <person name="Barry K."/>
            <person name="Miller A.N."/>
            <person name="Grigoriev I.V."/>
            <person name="Debuchy R."/>
            <person name="Gladieux P."/>
            <person name="Thoren M.H."/>
            <person name="Johannesson H."/>
        </authorList>
    </citation>
    <scope>NUCLEOTIDE SEQUENCE</scope>
    <source>
        <strain evidence="10">PSN309</strain>
    </source>
</reference>
<comment type="subunit">
    <text evidence="4">Part of a tri-snRNP complex.</text>
</comment>
<feature type="compositionally biased region" description="Acidic residues" evidence="8">
    <location>
        <begin position="231"/>
        <end position="241"/>
    </location>
</feature>
<evidence type="ECO:0000256" key="8">
    <source>
        <dbReference type="SAM" id="MobiDB-lite"/>
    </source>
</evidence>
<organism evidence="10 11">
    <name type="scientific">Podospora australis</name>
    <dbReference type="NCBI Taxonomy" id="1536484"/>
    <lineage>
        <taxon>Eukaryota</taxon>
        <taxon>Fungi</taxon>
        <taxon>Dikarya</taxon>
        <taxon>Ascomycota</taxon>
        <taxon>Pezizomycotina</taxon>
        <taxon>Sordariomycetes</taxon>
        <taxon>Sordariomycetidae</taxon>
        <taxon>Sordariales</taxon>
        <taxon>Podosporaceae</taxon>
        <taxon>Podospora</taxon>
    </lineage>
</organism>
<reference evidence="10" key="1">
    <citation type="journal article" date="2023" name="Mol. Phylogenet. Evol.">
        <title>Genome-scale phylogeny and comparative genomics of the fungal order Sordariales.</title>
        <authorList>
            <person name="Hensen N."/>
            <person name="Bonometti L."/>
            <person name="Westerberg I."/>
            <person name="Brannstrom I.O."/>
            <person name="Guillou S."/>
            <person name="Cros-Aarteil S."/>
            <person name="Calhoun S."/>
            <person name="Haridas S."/>
            <person name="Kuo A."/>
            <person name="Mondo S."/>
            <person name="Pangilinan J."/>
            <person name="Riley R."/>
            <person name="LaButti K."/>
            <person name="Andreopoulos B."/>
            <person name="Lipzen A."/>
            <person name="Chen C."/>
            <person name="Yan M."/>
            <person name="Daum C."/>
            <person name="Ng V."/>
            <person name="Clum A."/>
            <person name="Steindorff A."/>
            <person name="Ohm R.A."/>
            <person name="Martin F."/>
            <person name="Silar P."/>
            <person name="Natvig D.O."/>
            <person name="Lalanne C."/>
            <person name="Gautier V."/>
            <person name="Ament-Velasquez S.L."/>
            <person name="Kruys A."/>
            <person name="Hutchinson M.I."/>
            <person name="Powell A.J."/>
            <person name="Barry K."/>
            <person name="Miller A.N."/>
            <person name="Grigoriev I.V."/>
            <person name="Debuchy R."/>
            <person name="Gladieux P."/>
            <person name="Hiltunen Thoren M."/>
            <person name="Johannesson H."/>
        </authorList>
    </citation>
    <scope>NUCLEOTIDE SEQUENCE</scope>
    <source>
        <strain evidence="10">PSN309</strain>
    </source>
</reference>
<evidence type="ECO:0000256" key="6">
    <source>
        <dbReference type="ARBA" id="ARBA00023187"/>
    </source>
</evidence>
<comment type="caution">
    <text evidence="10">The sequence shown here is derived from an EMBL/GenBank/DDBJ whole genome shotgun (WGS) entry which is preliminary data.</text>
</comment>
<dbReference type="Pfam" id="PF08648">
    <property type="entry name" value="SNRNP27"/>
    <property type="match status" value="1"/>
</dbReference>
<dbReference type="EMBL" id="MU864352">
    <property type="protein sequence ID" value="KAK4192971.1"/>
    <property type="molecule type" value="Genomic_DNA"/>
</dbReference>
<accession>A0AAN6X3J0</accession>
<feature type="compositionally biased region" description="Polar residues" evidence="8">
    <location>
        <begin position="172"/>
        <end position="183"/>
    </location>
</feature>